<dbReference type="EMBL" id="GIFC01010551">
    <property type="protein sequence ID" value="MXU92634.1"/>
    <property type="molecule type" value="Transcribed_RNA"/>
</dbReference>
<organism evidence="1">
    <name type="scientific">Ixodes ricinus</name>
    <name type="common">Common tick</name>
    <name type="synonym">Acarus ricinus</name>
    <dbReference type="NCBI Taxonomy" id="34613"/>
    <lineage>
        <taxon>Eukaryota</taxon>
        <taxon>Metazoa</taxon>
        <taxon>Ecdysozoa</taxon>
        <taxon>Arthropoda</taxon>
        <taxon>Chelicerata</taxon>
        <taxon>Arachnida</taxon>
        <taxon>Acari</taxon>
        <taxon>Parasitiformes</taxon>
        <taxon>Ixodida</taxon>
        <taxon>Ixodoidea</taxon>
        <taxon>Ixodidae</taxon>
        <taxon>Ixodinae</taxon>
        <taxon>Ixodes</taxon>
    </lineage>
</organism>
<dbReference type="AlphaFoldDB" id="A0A6B0USX3"/>
<reference evidence="1" key="1">
    <citation type="submission" date="2019-12" db="EMBL/GenBank/DDBJ databases">
        <title>An insight into the sialome of adult female Ixodes ricinus ticks feeding for 6 days.</title>
        <authorList>
            <person name="Perner J."/>
            <person name="Ribeiro J.M.C."/>
        </authorList>
    </citation>
    <scope>NUCLEOTIDE SEQUENCE</scope>
    <source>
        <strain evidence="1">Semi-engorged</strain>
        <tissue evidence="1">Salivary glands</tissue>
    </source>
</reference>
<protein>
    <submittedName>
        <fullName evidence="1">Uncharacterized protein</fullName>
    </submittedName>
</protein>
<sequence>MTASASEINSPRRATTSKASYKLRPMFRPSWGQPLPGSCHLSCDVTYLVWSRDEGRVPKFTRSYSRVRVLYLWRSKTYPRPAFFSLCCHVIQSAGVTRIHLGKIWNTAEWSHLCTMAAALWGLLSSEDRNPGLSL</sequence>
<accession>A0A6B0USX3</accession>
<proteinExistence type="predicted"/>
<evidence type="ECO:0000313" key="1">
    <source>
        <dbReference type="EMBL" id="MXU92634.1"/>
    </source>
</evidence>
<name>A0A6B0USX3_IXORI</name>